<comment type="caution">
    <text evidence="2">The sequence shown here is derived from an EMBL/GenBank/DDBJ whole genome shotgun (WGS) entry which is preliminary data.</text>
</comment>
<evidence type="ECO:0000313" key="3">
    <source>
        <dbReference type="Proteomes" id="UP000051589"/>
    </source>
</evidence>
<keyword evidence="1" id="KW-0472">Membrane</keyword>
<dbReference type="AlphaFoldDB" id="A0A0R2DGX6"/>
<name>A0A0R2DGX6_9LACO</name>
<keyword evidence="3" id="KW-1185">Reference proteome</keyword>
<evidence type="ECO:0000313" key="2">
    <source>
        <dbReference type="EMBL" id="KRN03257.1"/>
    </source>
</evidence>
<evidence type="ECO:0000256" key="1">
    <source>
        <dbReference type="SAM" id="Phobius"/>
    </source>
</evidence>
<feature type="transmembrane region" description="Helical" evidence="1">
    <location>
        <begin position="42"/>
        <end position="60"/>
    </location>
</feature>
<dbReference type="STRING" id="1423803.FD13_GL000037"/>
<proteinExistence type="predicted"/>
<dbReference type="PATRIC" id="fig|1423803.3.peg.36"/>
<feature type="transmembrane region" description="Helical" evidence="1">
    <location>
        <begin position="217"/>
        <end position="239"/>
    </location>
</feature>
<organism evidence="2 3">
    <name type="scientific">Levilactobacillus senmaizukei DSM 21775 = NBRC 103853</name>
    <dbReference type="NCBI Taxonomy" id="1423803"/>
    <lineage>
        <taxon>Bacteria</taxon>
        <taxon>Bacillati</taxon>
        <taxon>Bacillota</taxon>
        <taxon>Bacilli</taxon>
        <taxon>Lactobacillales</taxon>
        <taxon>Lactobacillaceae</taxon>
        <taxon>Levilactobacillus</taxon>
    </lineage>
</organism>
<gene>
    <name evidence="2" type="ORF">FD13_GL000037</name>
</gene>
<dbReference type="EMBL" id="AYZH01000001">
    <property type="protein sequence ID" value="KRN03257.1"/>
    <property type="molecule type" value="Genomic_DNA"/>
</dbReference>
<keyword evidence="1" id="KW-1133">Transmembrane helix</keyword>
<dbReference type="Proteomes" id="UP000051589">
    <property type="component" value="Unassembled WGS sequence"/>
</dbReference>
<protein>
    <submittedName>
        <fullName evidence="2">Abc transporter, permease protein</fullName>
    </submittedName>
</protein>
<reference evidence="2 3" key="1">
    <citation type="journal article" date="2015" name="Genome Announc.">
        <title>Expanding the biotechnology potential of lactobacilli through comparative genomics of 213 strains and associated genera.</title>
        <authorList>
            <person name="Sun Z."/>
            <person name="Harris H.M."/>
            <person name="McCann A."/>
            <person name="Guo C."/>
            <person name="Argimon S."/>
            <person name="Zhang W."/>
            <person name="Yang X."/>
            <person name="Jeffery I.B."/>
            <person name="Cooney J.C."/>
            <person name="Kagawa T.F."/>
            <person name="Liu W."/>
            <person name="Song Y."/>
            <person name="Salvetti E."/>
            <person name="Wrobel A."/>
            <person name="Rasinkangas P."/>
            <person name="Parkhill J."/>
            <person name="Rea M.C."/>
            <person name="O'Sullivan O."/>
            <person name="Ritari J."/>
            <person name="Douillard F.P."/>
            <person name="Paul Ross R."/>
            <person name="Yang R."/>
            <person name="Briner A.E."/>
            <person name="Felis G.E."/>
            <person name="de Vos W.M."/>
            <person name="Barrangou R."/>
            <person name="Klaenhammer T.R."/>
            <person name="Caufield P.W."/>
            <person name="Cui Y."/>
            <person name="Zhang H."/>
            <person name="O'Toole P.W."/>
        </authorList>
    </citation>
    <scope>NUCLEOTIDE SEQUENCE [LARGE SCALE GENOMIC DNA]</scope>
    <source>
        <strain evidence="2 3">DSM 21775</strain>
    </source>
</reference>
<feature type="transmembrane region" description="Helical" evidence="1">
    <location>
        <begin position="81"/>
        <end position="114"/>
    </location>
</feature>
<accession>A0A0R2DGX6</accession>
<feature type="transmembrane region" description="Helical" evidence="1">
    <location>
        <begin position="12"/>
        <end position="30"/>
    </location>
</feature>
<feature type="transmembrane region" description="Helical" evidence="1">
    <location>
        <begin position="177"/>
        <end position="197"/>
    </location>
</feature>
<sequence>MSGSRFRQMNQILLIDLIAIVVTTLWSAVTGHFADLTILQSVSGWAFVTMAVSFVMLAVASERAFTSDSLRLMPLSDGKFYFANLVTSFGQLLYVWVAQTIMTAIGVLLGWSTISRELHGIWSWNAGLQTPGDLFQTGATILVLGFMVWLVIWSTISLAHLATNVITRFLPQFRQQVVSFVLYVAIIWLTIRLVSFVGGLVAKFSSLLIGQQDLGQLWIAILSLAIISALEIAANLFMLKKWVETVH</sequence>
<feature type="transmembrane region" description="Helical" evidence="1">
    <location>
        <begin position="134"/>
        <end position="156"/>
    </location>
</feature>
<keyword evidence="1" id="KW-0812">Transmembrane</keyword>